<protein>
    <submittedName>
        <fullName evidence="3">Uncharacterized protein</fullName>
    </submittedName>
</protein>
<keyword evidence="2" id="KW-0812">Transmembrane</keyword>
<dbReference type="AlphaFoldDB" id="A0A1F2UGX2"/>
<proteinExistence type="predicted"/>
<accession>A0A1F2UGX2</accession>
<organism evidence="3 4">
    <name type="scientific">Candidatus Aquicultor primus</name>
    <dbReference type="NCBI Taxonomy" id="1797195"/>
    <lineage>
        <taxon>Bacteria</taxon>
        <taxon>Bacillati</taxon>
        <taxon>Actinomycetota</taxon>
        <taxon>Candidatus Aquicultoria</taxon>
        <taxon>Candidatus Aquicultorales</taxon>
        <taxon>Candidatus Aquicultoraceae</taxon>
        <taxon>Candidatus Aquicultor</taxon>
    </lineage>
</organism>
<keyword evidence="2" id="KW-1133">Transmembrane helix</keyword>
<dbReference type="Proteomes" id="UP000178086">
    <property type="component" value="Unassembled WGS sequence"/>
</dbReference>
<evidence type="ECO:0000313" key="4">
    <source>
        <dbReference type="Proteomes" id="UP000178086"/>
    </source>
</evidence>
<evidence type="ECO:0000313" key="3">
    <source>
        <dbReference type="EMBL" id="OFW32312.1"/>
    </source>
</evidence>
<comment type="caution">
    <text evidence="3">The sequence shown here is derived from an EMBL/GenBank/DDBJ whole genome shotgun (WGS) entry which is preliminary data.</text>
</comment>
<dbReference type="EMBL" id="MELI01000100">
    <property type="protein sequence ID" value="OFW32312.1"/>
    <property type="molecule type" value="Genomic_DNA"/>
</dbReference>
<evidence type="ECO:0000256" key="1">
    <source>
        <dbReference type="SAM" id="MobiDB-lite"/>
    </source>
</evidence>
<sequence>MDESRIDEVKSDADEVSPKRDTKSQVLKYVGIWVAVVALFLVFNNVIKSVASNQAATSNNSTGSFSAGQPAAFEPGAGGGTGEGAGACGGECCGVSAEATPSGSQTSASAASTELAAIEKAAIDYYVGKTGDREVTAEAKSLGCHHEITIKKDGKAVTELSLRNGEFTPLRPW</sequence>
<evidence type="ECO:0000256" key="2">
    <source>
        <dbReference type="SAM" id="Phobius"/>
    </source>
</evidence>
<keyword evidence="2" id="KW-0472">Membrane</keyword>
<gene>
    <name evidence="3" type="ORF">A2074_02595</name>
</gene>
<feature type="transmembrane region" description="Helical" evidence="2">
    <location>
        <begin position="26"/>
        <end position="47"/>
    </location>
</feature>
<name>A0A1F2UGX2_9ACTN</name>
<reference evidence="3 4" key="1">
    <citation type="journal article" date="2016" name="Nat. Commun.">
        <title>Thousands of microbial genomes shed light on interconnected biogeochemical processes in an aquifer system.</title>
        <authorList>
            <person name="Anantharaman K."/>
            <person name="Brown C.T."/>
            <person name="Hug L.A."/>
            <person name="Sharon I."/>
            <person name="Castelle C.J."/>
            <person name="Probst A.J."/>
            <person name="Thomas B.C."/>
            <person name="Singh A."/>
            <person name="Wilkins M.J."/>
            <person name="Karaoz U."/>
            <person name="Brodie E.L."/>
            <person name="Williams K.H."/>
            <person name="Hubbard S.S."/>
            <person name="Banfield J.F."/>
        </authorList>
    </citation>
    <scope>NUCLEOTIDE SEQUENCE [LARGE SCALE GENOMIC DNA]</scope>
</reference>
<feature type="region of interest" description="Disordered" evidence="1">
    <location>
        <begin position="1"/>
        <end position="20"/>
    </location>
</feature>